<dbReference type="PANTHER" id="PTHR10024:SF383">
    <property type="entry name" value="C2 DOMAIN-CONTAINING PROTEIN"/>
    <property type="match status" value="1"/>
</dbReference>
<reference evidence="2 3" key="1">
    <citation type="submission" date="2022-12" db="EMBL/GenBank/DDBJ databases">
        <title>Chromosome-level genome of Tegillarca granosa.</title>
        <authorList>
            <person name="Kim J."/>
        </authorList>
    </citation>
    <scope>NUCLEOTIDE SEQUENCE [LARGE SCALE GENOMIC DNA]</scope>
    <source>
        <strain evidence="2">Teg-2019</strain>
        <tissue evidence="2">Adductor muscle</tissue>
    </source>
</reference>
<evidence type="ECO:0000259" key="1">
    <source>
        <dbReference type="PROSITE" id="PS50004"/>
    </source>
</evidence>
<dbReference type="InterPro" id="IPR000008">
    <property type="entry name" value="C2_dom"/>
</dbReference>
<dbReference type="EMBL" id="JARBDR010000919">
    <property type="protein sequence ID" value="KAJ8300794.1"/>
    <property type="molecule type" value="Genomic_DNA"/>
</dbReference>
<dbReference type="SMART" id="SM00239">
    <property type="entry name" value="C2"/>
    <property type="match status" value="2"/>
</dbReference>
<organism evidence="2 3">
    <name type="scientific">Tegillarca granosa</name>
    <name type="common">Malaysian cockle</name>
    <name type="synonym">Anadara granosa</name>
    <dbReference type="NCBI Taxonomy" id="220873"/>
    <lineage>
        <taxon>Eukaryota</taxon>
        <taxon>Metazoa</taxon>
        <taxon>Spiralia</taxon>
        <taxon>Lophotrochozoa</taxon>
        <taxon>Mollusca</taxon>
        <taxon>Bivalvia</taxon>
        <taxon>Autobranchia</taxon>
        <taxon>Pteriomorphia</taxon>
        <taxon>Arcoida</taxon>
        <taxon>Arcoidea</taxon>
        <taxon>Arcidae</taxon>
        <taxon>Tegillarca</taxon>
    </lineage>
</organism>
<dbReference type="Pfam" id="PF00168">
    <property type="entry name" value="C2"/>
    <property type="match status" value="2"/>
</dbReference>
<dbReference type="PANTHER" id="PTHR10024">
    <property type="entry name" value="SYNAPTOTAGMIN"/>
    <property type="match status" value="1"/>
</dbReference>
<accession>A0ABQ9E8R3</accession>
<keyword evidence="3" id="KW-1185">Reference proteome</keyword>
<dbReference type="Proteomes" id="UP001217089">
    <property type="component" value="Unassembled WGS sequence"/>
</dbReference>
<name>A0ABQ9E8R3_TEGGR</name>
<feature type="domain" description="C2" evidence="1">
    <location>
        <begin position="163"/>
        <end position="294"/>
    </location>
</feature>
<proteinExistence type="predicted"/>
<protein>
    <recommendedName>
        <fullName evidence="1">C2 domain-containing protein</fullName>
    </recommendedName>
</protein>
<comment type="caution">
    <text evidence="2">The sequence shown here is derived from an EMBL/GenBank/DDBJ whole genome shotgun (WGS) entry which is preliminary data.</text>
</comment>
<evidence type="ECO:0000313" key="3">
    <source>
        <dbReference type="Proteomes" id="UP001217089"/>
    </source>
</evidence>
<dbReference type="PROSITE" id="PS50004">
    <property type="entry name" value="C2"/>
    <property type="match status" value="2"/>
</dbReference>
<evidence type="ECO:0000313" key="2">
    <source>
        <dbReference type="EMBL" id="KAJ8300794.1"/>
    </source>
</evidence>
<feature type="domain" description="C2" evidence="1">
    <location>
        <begin position="41"/>
        <end position="160"/>
    </location>
</feature>
<dbReference type="SUPFAM" id="SSF49562">
    <property type="entry name" value="C2 domain (Calcium/lipid-binding domain, CaLB)"/>
    <property type="match status" value="2"/>
</dbReference>
<gene>
    <name evidence="2" type="ORF">KUTeg_022313</name>
</gene>
<dbReference type="InterPro" id="IPR035892">
    <property type="entry name" value="C2_domain_sf"/>
</dbReference>
<dbReference type="Gene3D" id="2.60.40.150">
    <property type="entry name" value="C2 domain"/>
    <property type="match status" value="2"/>
</dbReference>
<sequence length="294" mass="34229">MNDRKNILFWADENWHSSMINIYIDVLLLRQQSLSSGEEENLGAVNCSLHYNKETHLLAVNIIQAVDLVPKDFSGTANPYCKVSLLPVHRSQLQTKVHHKTLEPKFDEEFIFDVSPQKLKSCCLEILIFNYDQFSRHECVGQVKLMLENIDLTEKVDLWKGISHYEKQKTKRYRTINGRDYKGTEFTTFRGRKKYRQQNRRQVFDQNPFVKVSVILKGRKIKKKKTSTVHSSLNPVWNEALSFSIARDIVKDVSLELTVCHENKLGNDDILGHVRLSADADGDERVHWNDLEKK</sequence>